<feature type="compositionally biased region" description="Basic and acidic residues" evidence="1">
    <location>
        <begin position="344"/>
        <end position="356"/>
    </location>
</feature>
<dbReference type="PANTHER" id="PTHR28019:SF3">
    <property type="entry name" value="INTEGRAL MEMBRANE PROTEIN (AFU_ORTHOLOGUE AFUA_6G07470)"/>
    <property type="match status" value="1"/>
</dbReference>
<evidence type="ECO:0000256" key="1">
    <source>
        <dbReference type="SAM" id="MobiDB-lite"/>
    </source>
</evidence>
<dbReference type="SUPFAM" id="SSF103473">
    <property type="entry name" value="MFS general substrate transporter"/>
    <property type="match status" value="1"/>
</dbReference>
<dbReference type="OMA" id="FWIFTIC"/>
<feature type="region of interest" description="Disordered" evidence="1">
    <location>
        <begin position="344"/>
        <end position="404"/>
    </location>
</feature>
<feature type="transmembrane region" description="Helical" evidence="2">
    <location>
        <begin position="268"/>
        <end position="297"/>
    </location>
</feature>
<evidence type="ECO:0000313" key="3">
    <source>
        <dbReference type="EMBL" id="QBZ63217.1"/>
    </source>
</evidence>
<dbReference type="EMBL" id="CP034208">
    <property type="protein sequence ID" value="QBZ63217.1"/>
    <property type="molecule type" value="Genomic_DNA"/>
</dbReference>
<proteinExistence type="predicted"/>
<feature type="transmembrane region" description="Helical" evidence="2">
    <location>
        <begin position="240"/>
        <end position="261"/>
    </location>
</feature>
<organism evidence="3 4">
    <name type="scientific">Pyricularia oryzae</name>
    <name type="common">Rice blast fungus</name>
    <name type="synonym">Magnaporthe oryzae</name>
    <dbReference type="NCBI Taxonomy" id="318829"/>
    <lineage>
        <taxon>Eukaryota</taxon>
        <taxon>Fungi</taxon>
        <taxon>Dikarya</taxon>
        <taxon>Ascomycota</taxon>
        <taxon>Pezizomycotina</taxon>
        <taxon>Sordariomycetes</taxon>
        <taxon>Sordariomycetidae</taxon>
        <taxon>Magnaporthales</taxon>
        <taxon>Pyriculariaceae</taxon>
        <taxon>Pyricularia</taxon>
    </lineage>
</organism>
<dbReference type="Gene3D" id="1.20.140.150">
    <property type="match status" value="1"/>
</dbReference>
<sequence length="404" mass="42475">MVSFGRIACVALPFLLTLASLIALLVAGLAGVTGNKDGNLSMFRINLTDLQVPPSAFQGLARRSAMPDDTLNNLGKNLQSASGDVAAKIDQIAKELGTGGSEKAKQLGSTIQQMANDSGETVDQIAKQIADKTGVSANDLIAQAKAALTGNGVNITASMIGLQELYDVNLWNLCSESATGNRTCPDPKFNYAKGEINETLAEIKRRAATVNTLAGTNITIPKEVTDGLNTFAEVVRWTEIVFIIATIALGLALILGVVANFSRAVSCLTWIVQGVATAAVIAFASLATATSVVIVGLVEGTAKIYGARANFNSGYLAAVWISVAFSIAAGVFWLATVCCCKPDDRRRSKRNSDAEKLVGSNNSSYAPVQGSNGYYNNSNTSYGAPRYPQGGRSDTAYEPYSHAR</sequence>
<dbReference type="InterPro" id="IPR052413">
    <property type="entry name" value="SUR7_domain"/>
</dbReference>
<dbReference type="GO" id="GO:0051285">
    <property type="term" value="C:cell cortex of cell tip"/>
    <property type="evidence" value="ECO:0007669"/>
    <property type="project" value="TreeGrafter"/>
</dbReference>
<dbReference type="GO" id="GO:0005886">
    <property type="term" value="C:plasma membrane"/>
    <property type="evidence" value="ECO:0007669"/>
    <property type="project" value="InterPro"/>
</dbReference>
<feature type="transmembrane region" description="Helical" evidence="2">
    <location>
        <begin position="317"/>
        <end position="340"/>
    </location>
</feature>
<dbReference type="AlphaFoldDB" id="A0A4P7NLZ5"/>
<reference evidence="3 4" key="1">
    <citation type="journal article" date="2019" name="Mol. Biol. Evol.">
        <title>Blast fungal genomes show frequent chromosomal changes, gene gains and losses, and effector gene turnover.</title>
        <authorList>
            <person name="Gomez Luciano L.B."/>
            <person name="Jason Tsai I."/>
            <person name="Chuma I."/>
            <person name="Tosa Y."/>
            <person name="Chen Y.H."/>
            <person name="Li J.Y."/>
            <person name="Li M.Y."/>
            <person name="Jade Lu M.Y."/>
            <person name="Nakayashiki H."/>
            <person name="Li W.H."/>
        </authorList>
    </citation>
    <scope>NUCLEOTIDE SEQUENCE [LARGE SCALE GENOMIC DNA]</scope>
    <source>
        <strain evidence="3">MZ5-1-6</strain>
    </source>
</reference>
<accession>A0A4P7NLZ5</accession>
<dbReference type="VEuPathDB" id="FungiDB:M_BR32_EuGene_00017871"/>
<dbReference type="PANTHER" id="PTHR28019">
    <property type="entry name" value="CELL MEMBRANE PROTEIN YLR413W-RELATED"/>
    <property type="match status" value="1"/>
</dbReference>
<feature type="compositionally biased region" description="Low complexity" evidence="1">
    <location>
        <begin position="370"/>
        <end position="383"/>
    </location>
</feature>
<dbReference type="GO" id="GO:0031505">
    <property type="term" value="P:fungal-type cell wall organization"/>
    <property type="evidence" value="ECO:0007669"/>
    <property type="project" value="TreeGrafter"/>
</dbReference>
<name>A0A4P7NLZ5_PYROR</name>
<keyword evidence="2" id="KW-0472">Membrane</keyword>
<protein>
    <submittedName>
        <fullName evidence="3">Uncharacterized protein</fullName>
    </submittedName>
</protein>
<dbReference type="InterPro" id="IPR036259">
    <property type="entry name" value="MFS_trans_sf"/>
</dbReference>
<evidence type="ECO:0000313" key="4">
    <source>
        <dbReference type="Proteomes" id="UP000294847"/>
    </source>
</evidence>
<dbReference type="Pfam" id="PF06687">
    <property type="entry name" value="SUR7"/>
    <property type="match status" value="1"/>
</dbReference>
<gene>
    <name evidence="3" type="ORF">PoMZ_12114</name>
</gene>
<dbReference type="InterPro" id="IPR009571">
    <property type="entry name" value="SUR7/Rim9-like_fungi"/>
</dbReference>
<dbReference type="Proteomes" id="UP000294847">
    <property type="component" value="Chromosome 5"/>
</dbReference>
<evidence type="ECO:0000256" key="2">
    <source>
        <dbReference type="SAM" id="Phobius"/>
    </source>
</evidence>
<keyword evidence="2" id="KW-1133">Transmembrane helix</keyword>
<keyword evidence="2" id="KW-0812">Transmembrane</keyword>